<organism evidence="2 3">
    <name type="scientific">Deinococcus aerius</name>
    <dbReference type="NCBI Taxonomy" id="200253"/>
    <lineage>
        <taxon>Bacteria</taxon>
        <taxon>Thermotogati</taxon>
        <taxon>Deinococcota</taxon>
        <taxon>Deinococci</taxon>
        <taxon>Deinococcales</taxon>
        <taxon>Deinococcaceae</taxon>
        <taxon>Deinococcus</taxon>
    </lineage>
</organism>
<evidence type="ECO:0000313" key="2">
    <source>
        <dbReference type="EMBL" id="GBF08036.1"/>
    </source>
</evidence>
<proteinExistence type="predicted"/>
<dbReference type="SUPFAM" id="SSF56601">
    <property type="entry name" value="beta-lactamase/transpeptidase-like"/>
    <property type="match status" value="1"/>
</dbReference>
<dbReference type="InterPro" id="IPR050789">
    <property type="entry name" value="Diverse_Enzym_Activities"/>
</dbReference>
<sequence length="320" mass="34973">MRSSFPVAAPEAVGLDPARLHAAHRRIARDLPHVTSLLVARRGHLAFERYYGIEAGEPQDTQSVAKSLVSLLTGIALARGFLEGPEQPVLPLLGEAAAQDPRWSRVTLRHLLTMTSGLPSELTDSAYDDAWMASPDPVRFALAQPLVCEPGMTFHYSNAGVHVLGAALAGAVGRDLAQFAQEALLTPLGIPVPEWPRDPRGRPLASGGLRLTPRALLLLGQLVLQRGRWEGQPLVPRSWVEEATRPHVRGYEWMEGIPDYGLLWWVTREGGAEAWYATGYGGQYLAVFPDLDLVAVMTGKVENHPSHRHIIAREVRGAAR</sequence>
<comment type="caution">
    <text evidence="2">The sequence shown here is derived from an EMBL/GenBank/DDBJ whole genome shotgun (WGS) entry which is preliminary data.</text>
</comment>
<feature type="domain" description="Beta-lactamase-related" evidence="1">
    <location>
        <begin position="36"/>
        <end position="299"/>
    </location>
</feature>
<dbReference type="Pfam" id="PF00144">
    <property type="entry name" value="Beta-lactamase"/>
    <property type="match status" value="1"/>
</dbReference>
<evidence type="ECO:0000313" key="3">
    <source>
        <dbReference type="Proteomes" id="UP000236569"/>
    </source>
</evidence>
<dbReference type="Gene3D" id="3.40.710.10">
    <property type="entry name" value="DD-peptidase/beta-lactamase superfamily"/>
    <property type="match status" value="1"/>
</dbReference>
<evidence type="ECO:0000259" key="1">
    <source>
        <dbReference type="Pfam" id="PF00144"/>
    </source>
</evidence>
<dbReference type="PANTHER" id="PTHR43283">
    <property type="entry name" value="BETA-LACTAMASE-RELATED"/>
    <property type="match status" value="1"/>
</dbReference>
<keyword evidence="3" id="KW-1185">Reference proteome</keyword>
<gene>
    <name evidence="2" type="ORF">DAERI_210032</name>
</gene>
<dbReference type="InterPro" id="IPR001466">
    <property type="entry name" value="Beta-lactam-related"/>
</dbReference>
<dbReference type="PANTHER" id="PTHR43283:SF7">
    <property type="entry name" value="BETA-LACTAMASE-RELATED DOMAIN-CONTAINING PROTEIN"/>
    <property type="match status" value="1"/>
</dbReference>
<dbReference type="AlphaFoldDB" id="A0A2I9DAR8"/>
<dbReference type="Proteomes" id="UP000236569">
    <property type="component" value="Unassembled WGS sequence"/>
</dbReference>
<dbReference type="OrthoDB" id="9773047at2"/>
<name>A0A2I9DAR8_9DEIO</name>
<dbReference type="EMBL" id="BFAG01000021">
    <property type="protein sequence ID" value="GBF08036.1"/>
    <property type="molecule type" value="Genomic_DNA"/>
</dbReference>
<protein>
    <submittedName>
        <fullName evidence="2">Beta-lactamase</fullName>
    </submittedName>
</protein>
<accession>A0A2I9DAR8</accession>
<reference evidence="3" key="1">
    <citation type="submission" date="2018-01" db="EMBL/GenBank/DDBJ databases">
        <title>Draft Genome Sequence of the Radioresistant Bacterium Deinococcus aerius TR0125, Isolated from the Higher Atmosphere above Japan.</title>
        <authorList>
            <person name="Satoh K."/>
            <person name="Arai H."/>
            <person name="Sanzen T."/>
            <person name="Kawaguchi Y."/>
            <person name="Hayashi H."/>
            <person name="Yokobori S."/>
            <person name="Yamagishi A."/>
            <person name="Oono Y."/>
            <person name="Narumi I."/>
        </authorList>
    </citation>
    <scope>NUCLEOTIDE SEQUENCE [LARGE SCALE GENOMIC DNA]</scope>
    <source>
        <strain evidence="3">TR0125</strain>
    </source>
</reference>
<dbReference type="InterPro" id="IPR012338">
    <property type="entry name" value="Beta-lactam/transpept-like"/>
</dbReference>
<dbReference type="RefSeq" id="WP_103131316.1">
    <property type="nucleotide sequence ID" value="NZ_BFAG01000021.1"/>
</dbReference>